<sequence>MNRSESITVRMPGWISWLLRIGAGTIGVLLGFLVKPLVGWVVAIVGDAPGPLRLAASLPTGWAVPVLALVGLLAGIWLAHTARHEALLLTVSATAVHLRQKGMERRIPREAVSVAFLDGKELVLLASDTTQLARYGASDLPARQIRDAFDNFQYAWFDHGDPHEHEFQSWVDGHPMLDETRNRLLRSRSRALSENRWGTAADLADDLQEIGLVVRDRGTDQEYRTIARSGKPRSEGASDSGSAATTNT</sequence>
<dbReference type="Pfam" id="PF23493">
    <property type="entry name" value="CysS_C"/>
    <property type="match status" value="1"/>
</dbReference>
<keyword evidence="2" id="KW-0812">Transmembrane</keyword>
<feature type="transmembrane region" description="Helical" evidence="2">
    <location>
        <begin position="62"/>
        <end position="79"/>
    </location>
</feature>
<dbReference type="InterPro" id="IPR056411">
    <property type="entry name" value="CysS_C"/>
</dbReference>
<accession>A0A5Q3QED6</accession>
<feature type="transmembrane region" description="Helical" evidence="2">
    <location>
        <begin position="21"/>
        <end position="42"/>
    </location>
</feature>
<feature type="domain" description="YqeB PH" evidence="4">
    <location>
        <begin position="8"/>
        <end position="156"/>
    </location>
</feature>
<proteinExistence type="predicted"/>
<evidence type="ECO:0000256" key="1">
    <source>
        <dbReference type="SAM" id="MobiDB-lite"/>
    </source>
</evidence>
<dbReference type="InterPro" id="IPR057798">
    <property type="entry name" value="PH_YqeB"/>
</dbReference>
<dbReference type="AlphaFoldDB" id="A0A5Q3QED6"/>
<protein>
    <submittedName>
        <fullName evidence="5">Uncharacterized protein</fullName>
    </submittedName>
</protein>
<dbReference type="EMBL" id="CP045929">
    <property type="protein sequence ID" value="QGK71736.1"/>
    <property type="molecule type" value="Genomic_DNA"/>
</dbReference>
<evidence type="ECO:0000256" key="2">
    <source>
        <dbReference type="SAM" id="Phobius"/>
    </source>
</evidence>
<keyword evidence="2" id="KW-0472">Membrane</keyword>
<keyword evidence="6" id="KW-1185">Reference proteome</keyword>
<feature type="region of interest" description="Disordered" evidence="1">
    <location>
        <begin position="224"/>
        <end position="248"/>
    </location>
</feature>
<feature type="domain" description="Cysteinyl-tRNA ligase anticodon binding" evidence="3">
    <location>
        <begin position="174"/>
        <end position="224"/>
    </location>
</feature>
<dbReference type="RefSeq" id="WP_154078304.1">
    <property type="nucleotide sequence ID" value="NZ_CP045929.1"/>
</dbReference>
<evidence type="ECO:0000259" key="3">
    <source>
        <dbReference type="Pfam" id="PF23493"/>
    </source>
</evidence>
<dbReference type="Proteomes" id="UP000371041">
    <property type="component" value="Chromosome"/>
</dbReference>
<keyword evidence="2" id="KW-1133">Transmembrane helix</keyword>
<evidence type="ECO:0000259" key="4">
    <source>
        <dbReference type="Pfam" id="PF23494"/>
    </source>
</evidence>
<name>A0A5Q3QED6_9PSEU</name>
<evidence type="ECO:0000313" key="6">
    <source>
        <dbReference type="Proteomes" id="UP000371041"/>
    </source>
</evidence>
<feature type="compositionally biased region" description="Polar residues" evidence="1">
    <location>
        <begin position="237"/>
        <end position="248"/>
    </location>
</feature>
<organism evidence="5 6">
    <name type="scientific">Allosaccharopolyspora coralli</name>
    <dbReference type="NCBI Taxonomy" id="2665642"/>
    <lineage>
        <taxon>Bacteria</taxon>
        <taxon>Bacillati</taxon>
        <taxon>Actinomycetota</taxon>
        <taxon>Actinomycetes</taxon>
        <taxon>Pseudonocardiales</taxon>
        <taxon>Pseudonocardiaceae</taxon>
        <taxon>Allosaccharopolyspora</taxon>
    </lineage>
</organism>
<dbReference type="KEGG" id="sace:GIY23_21445"/>
<reference evidence="6" key="1">
    <citation type="submission" date="2019-11" db="EMBL/GenBank/DDBJ databases">
        <title>The complete genome sequence of Saccharopolyspora sp. E2A.</title>
        <authorList>
            <person name="Zhang G."/>
        </authorList>
    </citation>
    <scope>NUCLEOTIDE SEQUENCE [LARGE SCALE GENOMIC DNA]</scope>
    <source>
        <strain evidence="6">E2A</strain>
    </source>
</reference>
<dbReference type="Pfam" id="PF23494">
    <property type="entry name" value="bPH_10"/>
    <property type="match status" value="1"/>
</dbReference>
<evidence type="ECO:0000313" key="5">
    <source>
        <dbReference type="EMBL" id="QGK71736.1"/>
    </source>
</evidence>
<gene>
    <name evidence="5" type="ORF">GIY23_21445</name>
</gene>